<organism evidence="1 2">
    <name type="scientific">Alicyclobacillus acidoterrestris (strain ATCC 49025 / DSM 3922 / CIP 106132 / NCIMB 13137 / GD3B)</name>
    <dbReference type="NCBI Taxonomy" id="1356854"/>
    <lineage>
        <taxon>Bacteria</taxon>
        <taxon>Bacillati</taxon>
        <taxon>Bacillota</taxon>
        <taxon>Bacilli</taxon>
        <taxon>Bacillales</taxon>
        <taxon>Alicyclobacillaceae</taxon>
        <taxon>Alicyclobacillus</taxon>
    </lineage>
</organism>
<dbReference type="KEGG" id="aaco:K1I37_00445"/>
<evidence type="ECO:0000313" key="1">
    <source>
        <dbReference type="EMBL" id="UNO49073.1"/>
    </source>
</evidence>
<accession>T0BTG6</accession>
<dbReference type="OrthoDB" id="1654131at2"/>
<dbReference type="Proteomes" id="UP000829401">
    <property type="component" value="Chromosome"/>
</dbReference>
<dbReference type="AlphaFoldDB" id="T0BTG6"/>
<dbReference type="InterPro" id="IPR013494">
    <property type="entry name" value="CHP02678"/>
</dbReference>
<dbReference type="Pfam" id="PF09661">
    <property type="entry name" value="DUF2398"/>
    <property type="match status" value="1"/>
</dbReference>
<dbReference type="eggNOG" id="ENOG502Z813">
    <property type="taxonomic scope" value="Bacteria"/>
</dbReference>
<gene>
    <name evidence="1" type="ORF">K1I37_00445</name>
</gene>
<dbReference type="STRING" id="1356854.N007_06500"/>
<proteinExistence type="predicted"/>
<evidence type="ECO:0000313" key="2">
    <source>
        <dbReference type="Proteomes" id="UP000829401"/>
    </source>
</evidence>
<reference evidence="2" key="1">
    <citation type="journal article" date="2022" name="G3 (Bethesda)">
        <title>Unveiling the complete genome sequence of Alicyclobacillus acidoterrestris DSM 3922T, a taint-producing strain.</title>
        <authorList>
            <person name="Leonardo I.C."/>
            <person name="Barreto Crespo M.T."/>
            <person name="Gaspar F.B."/>
        </authorList>
    </citation>
    <scope>NUCLEOTIDE SEQUENCE [LARGE SCALE GENOMIC DNA]</scope>
    <source>
        <strain evidence="2">DSM 3922</strain>
    </source>
</reference>
<protein>
    <submittedName>
        <fullName evidence="1">TIGR02678 family protein</fullName>
    </submittedName>
</protein>
<dbReference type="RefSeq" id="WP_021296338.1">
    <property type="nucleotide sequence ID" value="NZ_AURB01000127.1"/>
</dbReference>
<sequence length="410" mass="47486">MNASTRRKAPTRAEVKSDLQAVAMALLSRPWLTKQDDPDAFLLIKDHYEYLRDWFHEHAGYSLLVTRSFAKLDKIPGVFRSWMGIDGFHQPRDYALFTYGLWYLEAKSDGEQFLLTEMVEAIRNHLLGFGFDVDWALYDHRLSMVRALKKLRSLGVLTSIEGEETGWARDGATANVLYEASPLARYVLRRFPRELMAYGEIDELYEVEQTAVVPTSGDMMHNADVRSRRHKVFRRLLMEPVVYDFEWTDEERRYVQTQRSWITSQMEEMVGLEGRRFREGLYFYWPELMAEVDLFPTQSAASDVTMQFAAKLRDMLKEAPDSYPRDENGCLHLTRGEFEGILFSLRESSERYWTKEHREKSTTLLANDILEHMVEWNLAALDDTGTVVLLPGLSRYCGSYDDASVGNGGV</sequence>
<name>T0BTG6_ALIAG</name>
<dbReference type="EMBL" id="CP080467">
    <property type="protein sequence ID" value="UNO49073.1"/>
    <property type="molecule type" value="Genomic_DNA"/>
</dbReference>
<dbReference type="NCBIfam" id="TIGR02678">
    <property type="entry name" value="TIGR02678 family protein"/>
    <property type="match status" value="1"/>
</dbReference>
<keyword evidence="2" id="KW-1185">Reference proteome</keyword>
<accession>A0A9E7CW44</accession>